<keyword evidence="2" id="KW-1185">Reference proteome</keyword>
<dbReference type="SUPFAM" id="SSF56059">
    <property type="entry name" value="Glutathione synthetase ATP-binding domain-like"/>
    <property type="match status" value="1"/>
</dbReference>
<dbReference type="GO" id="GO:0005737">
    <property type="term" value="C:cytoplasm"/>
    <property type="evidence" value="ECO:0007669"/>
    <property type="project" value="TreeGrafter"/>
</dbReference>
<reference evidence="1 2" key="1">
    <citation type="submission" date="2019-03" db="EMBL/GenBank/DDBJ databases">
        <title>Genomic Encyclopedia of Type Strains, Phase IV (KMG-IV): sequencing the most valuable type-strain genomes for metagenomic binning, comparative biology and taxonomic classification.</title>
        <authorList>
            <person name="Goeker M."/>
        </authorList>
    </citation>
    <scope>NUCLEOTIDE SEQUENCE [LARGE SCALE GENOMIC DNA]</scope>
    <source>
        <strain evidence="1 2">DSM 46770</strain>
    </source>
</reference>
<sequence>MDQSRWGFGGLLARVPKALYVNHPWRNRDAESKPAQLAAANSAGFTIPPSLVTNDPERAREFVTANAPVVYKPLWRGDYHADDGSGRVIWVRRVVLEELDESVSGAAHLFQAEVDKEADIRLTAVGPELFAVRIDGAPRLDWREDYPLLTYTPLDVPEHVSTAVRCYLAVFGLEFGAFDFALGRDGTWVFLECNPNGQWGWFGDGTSDRIAAAIARKLERGRV</sequence>
<dbReference type="GO" id="GO:0018169">
    <property type="term" value="F:ribosomal S6-glutamic acid ligase activity"/>
    <property type="evidence" value="ECO:0007669"/>
    <property type="project" value="TreeGrafter"/>
</dbReference>
<dbReference type="Proteomes" id="UP000295281">
    <property type="component" value="Unassembled WGS sequence"/>
</dbReference>
<gene>
    <name evidence="1" type="ORF">EV190_101375</name>
</gene>
<protein>
    <recommendedName>
        <fullName evidence="3">ATP-grasp ribosomal peptide maturase</fullName>
    </recommendedName>
</protein>
<accession>A0A4R6V4D8</accession>
<evidence type="ECO:0008006" key="3">
    <source>
        <dbReference type="Google" id="ProtNLM"/>
    </source>
</evidence>
<proteinExistence type="predicted"/>
<dbReference type="GO" id="GO:0009432">
    <property type="term" value="P:SOS response"/>
    <property type="evidence" value="ECO:0007669"/>
    <property type="project" value="TreeGrafter"/>
</dbReference>
<dbReference type="PANTHER" id="PTHR21621:SF0">
    <property type="entry name" value="BETA-CITRYLGLUTAMATE SYNTHASE B-RELATED"/>
    <property type="match status" value="1"/>
</dbReference>
<organism evidence="1 2">
    <name type="scientific">Actinorugispora endophytica</name>
    <dbReference type="NCBI Taxonomy" id="1605990"/>
    <lineage>
        <taxon>Bacteria</taxon>
        <taxon>Bacillati</taxon>
        <taxon>Actinomycetota</taxon>
        <taxon>Actinomycetes</taxon>
        <taxon>Streptosporangiales</taxon>
        <taxon>Nocardiopsidaceae</taxon>
        <taxon>Actinorugispora</taxon>
    </lineage>
</organism>
<dbReference type="EMBL" id="SNYN01000001">
    <property type="protein sequence ID" value="TDQ55053.1"/>
    <property type="molecule type" value="Genomic_DNA"/>
</dbReference>
<dbReference type="AlphaFoldDB" id="A0A4R6V4D8"/>
<evidence type="ECO:0000313" key="1">
    <source>
        <dbReference type="EMBL" id="TDQ55053.1"/>
    </source>
</evidence>
<comment type="caution">
    <text evidence="1">The sequence shown here is derived from an EMBL/GenBank/DDBJ whole genome shotgun (WGS) entry which is preliminary data.</text>
</comment>
<name>A0A4R6V4D8_9ACTN</name>
<dbReference type="Gene3D" id="3.30.470.20">
    <property type="entry name" value="ATP-grasp fold, B domain"/>
    <property type="match status" value="1"/>
</dbReference>
<evidence type="ECO:0000313" key="2">
    <source>
        <dbReference type="Proteomes" id="UP000295281"/>
    </source>
</evidence>
<dbReference type="PANTHER" id="PTHR21621">
    <property type="entry name" value="RIBOSOMAL PROTEIN S6 MODIFICATION PROTEIN"/>
    <property type="match status" value="1"/>
</dbReference>